<dbReference type="SUPFAM" id="SSF53756">
    <property type="entry name" value="UDP-Glycosyltransferase/glycogen phosphorylase"/>
    <property type="match status" value="1"/>
</dbReference>
<proteinExistence type="predicted"/>
<keyword evidence="3" id="KW-1185">Reference proteome</keyword>
<dbReference type="OrthoDB" id="9790710at2"/>
<keyword evidence="2" id="KW-0808">Transferase</keyword>
<evidence type="ECO:0000313" key="2">
    <source>
        <dbReference type="EMBL" id="SFJ73383.1"/>
    </source>
</evidence>
<dbReference type="RefSeq" id="WP_092373889.1">
    <property type="nucleotide sequence ID" value="NZ_FORX01000006.1"/>
</dbReference>
<dbReference type="InterPro" id="IPR001296">
    <property type="entry name" value="Glyco_trans_1"/>
</dbReference>
<protein>
    <submittedName>
        <fullName evidence="2">Glycosyltransferase involved in cell wall bisynthesis</fullName>
    </submittedName>
</protein>
<feature type="domain" description="Glycosyl transferase family 1" evidence="1">
    <location>
        <begin position="835"/>
        <end position="994"/>
    </location>
</feature>
<dbReference type="Pfam" id="PF00534">
    <property type="entry name" value="Glycos_transf_1"/>
    <property type="match status" value="1"/>
</dbReference>
<dbReference type="AlphaFoldDB" id="A0A1I3TSD0"/>
<dbReference type="PANTHER" id="PTHR12526">
    <property type="entry name" value="GLYCOSYLTRANSFERASE"/>
    <property type="match status" value="1"/>
</dbReference>
<dbReference type="STRING" id="52560.SAMN04488082_10670"/>
<evidence type="ECO:0000313" key="3">
    <source>
        <dbReference type="Proteomes" id="UP000198635"/>
    </source>
</evidence>
<dbReference type="CDD" id="cd03825">
    <property type="entry name" value="GT4_WcaC-like"/>
    <property type="match status" value="1"/>
</dbReference>
<dbReference type="Gene3D" id="3.40.50.2000">
    <property type="entry name" value="Glycogen Phosphorylase B"/>
    <property type="match status" value="2"/>
</dbReference>
<reference evidence="3" key="1">
    <citation type="submission" date="2016-10" db="EMBL/GenBank/DDBJ databases">
        <authorList>
            <person name="Varghese N."/>
            <person name="Submissions S."/>
        </authorList>
    </citation>
    <scope>NUCLEOTIDE SEQUENCE [LARGE SCALE GENOMIC DNA]</scope>
    <source>
        <strain evidence="3">DSM 5918</strain>
    </source>
</reference>
<sequence>MIKKHHEPLISDANHSKSFSSKPKNTIEHDNKALSLTYKLINLKKFDQAYEFILNYINKYDSFSTNFFRLISYICLETNRFEESYAYYKAFESKTITTNDSIRYKINSYKKLIRPRAPIEAIEIFKFDRFDILAKITFLYFHYKKINSTWGEKLYAAHLFTWNGIKEIKPIKNSLKDYIKSFIDISKLVSDNEFDFKKYPILLDNKDHVIDGSHRLASAIYFNKKVRYSYINESDAPEYTYKSSLNFTNNKYELHGGACPFYVLTPCDTYQSLEAHHITHKGRKLEQRFSDYMALEYLKLKRKNVYSIILYPSTKSFDTSEAANIINRYADIIYYKKIDLNKSQGRNLIIQAYLDEDWIGNINNKFAGADIQYRKCFTEKNFTRFFLIETNDLNTVLYIKKELRDFFNIGKHSVHTSDSHTETWRISTSLLNHNSLNMSKYLKFSYTSNFYRNFIYFKKWAHINDIHTDEICITGSSILSLYNIRESNDIDYLHRESVLYTDTKKIKSHLSEIKYYGHSFDDIIFNPENHFYFEGIKFASLDVIKKLKANRREQKDLNDLDLIKQHTDKDFKIQACAAEKISTLKSHHFKTCNHTKQPTQHLHIAQFCMQDYGGAGTAALRLHESLRAQDIDNTFLVQNMAKWRPGSSLLTRTPHLTSNQKFISPEWRVFQAKNDEILSKYPHRPQGLEIFSIPWASTVIKNNPDVKNANIINLHWISGTLGLAENLNFLKDKKIVWTLHDMNALTGGCHYASGCQKYKQQCGSCPQLGSIQDNDLSRQIWKAKMTVYKQLDITVVALNQWMANCVKNSSLLSSFPIHIIPNGVPTDVFKPYPQAQIRNSLQIPNDAFVILFGADSVTNIRKGFIHLIRALEYLKTLALDNNIALVTFGQHAHHAVQNLDFRTYSFDYIEKESELALIYSMVDVTVIPSLEDNLPNVVLESLACGTPVVGFNSGGIPDMIEHKNNGYLAPVGNHKELARGIQWLMEQLKMGSNIRLKSRETALRAFNLPLQANSYQKLYNQILYKTLSDNKKSIKQSI</sequence>
<accession>A0A1I3TSD0</accession>
<dbReference type="EMBL" id="FORX01000006">
    <property type="protein sequence ID" value="SFJ73383.1"/>
    <property type="molecule type" value="Genomic_DNA"/>
</dbReference>
<dbReference type="GO" id="GO:0016757">
    <property type="term" value="F:glycosyltransferase activity"/>
    <property type="evidence" value="ECO:0007669"/>
    <property type="project" value="InterPro"/>
</dbReference>
<dbReference type="Proteomes" id="UP000198635">
    <property type="component" value="Unassembled WGS sequence"/>
</dbReference>
<organism evidence="2 3">
    <name type="scientific">Desulfomicrobium apsheronum</name>
    <dbReference type="NCBI Taxonomy" id="52560"/>
    <lineage>
        <taxon>Bacteria</taxon>
        <taxon>Pseudomonadati</taxon>
        <taxon>Thermodesulfobacteriota</taxon>
        <taxon>Desulfovibrionia</taxon>
        <taxon>Desulfovibrionales</taxon>
        <taxon>Desulfomicrobiaceae</taxon>
        <taxon>Desulfomicrobium</taxon>
    </lineage>
</organism>
<gene>
    <name evidence="2" type="ORF">SAMN04488082_10670</name>
</gene>
<evidence type="ECO:0000259" key="1">
    <source>
        <dbReference type="Pfam" id="PF00534"/>
    </source>
</evidence>
<name>A0A1I3TSD0_9BACT</name>